<name>A0A4R1QLA0_HYDET</name>
<sequence>MLDNLQIKEFLPHRYPFLLVDRILEIETGHHAIGIKNISGNDFYNNDTDAGSLVFPGALQVEAMAQVAGFVVKDLLDEECQNPLLASIERVRFRRQARPGDQLRIEVVVKKFKGKIGKFEGKTFIGNEMASEATFSCFLVPGDF</sequence>
<keyword evidence="8" id="KW-0443">Lipid metabolism</keyword>
<dbReference type="GO" id="GO:0005737">
    <property type="term" value="C:cytoplasm"/>
    <property type="evidence" value="ECO:0007669"/>
    <property type="project" value="UniProtKB-SubCell"/>
</dbReference>
<comment type="caution">
    <text evidence="11">The sequence shown here is derived from an EMBL/GenBank/DDBJ whole genome shotgun (WGS) entry which is preliminary data.</text>
</comment>
<evidence type="ECO:0000256" key="8">
    <source>
        <dbReference type="ARBA" id="ARBA00023098"/>
    </source>
</evidence>
<dbReference type="RefSeq" id="WP_132018070.1">
    <property type="nucleotide sequence ID" value="NZ_SLUN01000064.1"/>
</dbReference>
<keyword evidence="5" id="KW-0963">Cytoplasm</keyword>
<dbReference type="OrthoDB" id="9772788at2"/>
<evidence type="ECO:0000256" key="4">
    <source>
        <dbReference type="ARBA" id="ARBA00013167"/>
    </source>
</evidence>
<reference evidence="11 12" key="1">
    <citation type="submission" date="2019-03" db="EMBL/GenBank/DDBJ databases">
        <title>Genomic Encyclopedia of Type Strains, Phase IV (KMG-IV): sequencing the most valuable type-strain genomes for metagenomic binning, comparative biology and taxonomic classification.</title>
        <authorList>
            <person name="Goeker M."/>
        </authorList>
    </citation>
    <scope>NUCLEOTIDE SEQUENCE [LARGE SCALE GENOMIC DNA]</scope>
    <source>
        <strain evidence="11 12">LX-B</strain>
    </source>
</reference>
<dbReference type="Gene3D" id="3.10.129.10">
    <property type="entry name" value="Hotdog Thioesterase"/>
    <property type="match status" value="1"/>
</dbReference>
<dbReference type="CDD" id="cd01288">
    <property type="entry name" value="FabZ"/>
    <property type="match status" value="1"/>
</dbReference>
<comment type="similarity">
    <text evidence="3">Belongs to the thioester dehydratase family. FabZ subfamily.</text>
</comment>
<comment type="function">
    <text evidence="10">Involved in unsaturated fatty acids biosynthesis. Catalyzes the dehydration of short chain beta-hydroxyacyl-ACPs and long chain saturated and unsaturated beta-hydroxyacyl-ACPs.</text>
</comment>
<comment type="catalytic activity">
    <reaction evidence="1">
        <text>a (3R)-hydroxyacyl-[ACP] = a (2E)-enoyl-[ACP] + H2O</text>
        <dbReference type="Rhea" id="RHEA:13097"/>
        <dbReference type="Rhea" id="RHEA-COMP:9925"/>
        <dbReference type="Rhea" id="RHEA-COMP:9945"/>
        <dbReference type="ChEBI" id="CHEBI:15377"/>
        <dbReference type="ChEBI" id="CHEBI:78784"/>
        <dbReference type="ChEBI" id="CHEBI:78827"/>
        <dbReference type="EC" id="4.2.1.59"/>
    </reaction>
</comment>
<dbReference type="GO" id="GO:0016020">
    <property type="term" value="C:membrane"/>
    <property type="evidence" value="ECO:0007669"/>
    <property type="project" value="GOC"/>
</dbReference>
<comment type="subcellular location">
    <subcellularLocation>
        <location evidence="2">Cytoplasm</location>
    </subcellularLocation>
</comment>
<keyword evidence="6" id="KW-0444">Lipid biosynthesis</keyword>
<dbReference type="SUPFAM" id="SSF54637">
    <property type="entry name" value="Thioesterase/thiol ester dehydrase-isomerase"/>
    <property type="match status" value="1"/>
</dbReference>
<protein>
    <recommendedName>
        <fullName evidence="4">3-hydroxyacyl-[acyl-carrier-protein] dehydratase</fullName>
        <ecNumber evidence="4">4.2.1.59</ecNumber>
    </recommendedName>
</protein>
<dbReference type="EMBL" id="SLUN01000064">
    <property type="protein sequence ID" value="TCL54396.1"/>
    <property type="molecule type" value="Genomic_DNA"/>
</dbReference>
<evidence type="ECO:0000256" key="2">
    <source>
        <dbReference type="ARBA" id="ARBA00004496"/>
    </source>
</evidence>
<dbReference type="PANTHER" id="PTHR30272">
    <property type="entry name" value="3-HYDROXYACYL-[ACYL-CARRIER-PROTEIN] DEHYDRATASE"/>
    <property type="match status" value="1"/>
</dbReference>
<dbReference type="EC" id="4.2.1.59" evidence="4"/>
<evidence type="ECO:0000256" key="9">
    <source>
        <dbReference type="ARBA" id="ARBA00023239"/>
    </source>
</evidence>
<dbReference type="InterPro" id="IPR029069">
    <property type="entry name" value="HotDog_dom_sf"/>
</dbReference>
<dbReference type="NCBIfam" id="NF000582">
    <property type="entry name" value="PRK00006.1"/>
    <property type="match status" value="1"/>
</dbReference>
<dbReference type="InterPro" id="IPR013114">
    <property type="entry name" value="FabA_FabZ"/>
</dbReference>
<keyword evidence="12" id="KW-1185">Reference proteome</keyword>
<dbReference type="FunFam" id="3.10.129.10:FF:000001">
    <property type="entry name" value="3-hydroxyacyl-[acyl-carrier-protein] dehydratase FabZ"/>
    <property type="match status" value="1"/>
</dbReference>
<gene>
    <name evidence="11" type="ORF">EDC14_10646</name>
</gene>
<evidence type="ECO:0000313" key="12">
    <source>
        <dbReference type="Proteomes" id="UP000295008"/>
    </source>
</evidence>
<dbReference type="PANTHER" id="PTHR30272:SF1">
    <property type="entry name" value="3-HYDROXYACYL-[ACYL-CARRIER-PROTEIN] DEHYDRATASE"/>
    <property type="match status" value="1"/>
</dbReference>
<dbReference type="GO" id="GO:0009245">
    <property type="term" value="P:lipid A biosynthetic process"/>
    <property type="evidence" value="ECO:0007669"/>
    <property type="project" value="UniProtKB-KW"/>
</dbReference>
<evidence type="ECO:0000256" key="7">
    <source>
        <dbReference type="ARBA" id="ARBA00022556"/>
    </source>
</evidence>
<accession>A0A4R1QLA0</accession>
<proteinExistence type="inferred from homology"/>
<keyword evidence="7" id="KW-0441">Lipid A biosynthesis</keyword>
<evidence type="ECO:0000313" key="11">
    <source>
        <dbReference type="EMBL" id="TCL54396.1"/>
    </source>
</evidence>
<dbReference type="AlphaFoldDB" id="A0A4R1QLA0"/>
<evidence type="ECO:0000256" key="10">
    <source>
        <dbReference type="ARBA" id="ARBA00025049"/>
    </source>
</evidence>
<dbReference type="GO" id="GO:0019171">
    <property type="term" value="F:(3R)-hydroxyacyl-[acyl-carrier-protein] dehydratase activity"/>
    <property type="evidence" value="ECO:0007669"/>
    <property type="project" value="UniProtKB-EC"/>
</dbReference>
<keyword evidence="9" id="KW-0456">Lyase</keyword>
<evidence type="ECO:0000256" key="3">
    <source>
        <dbReference type="ARBA" id="ARBA00009174"/>
    </source>
</evidence>
<dbReference type="Proteomes" id="UP000295008">
    <property type="component" value="Unassembled WGS sequence"/>
</dbReference>
<organism evidence="11 12">
    <name type="scientific">Hydrogenispora ethanolica</name>
    <dbReference type="NCBI Taxonomy" id="1082276"/>
    <lineage>
        <taxon>Bacteria</taxon>
        <taxon>Bacillati</taxon>
        <taxon>Bacillota</taxon>
        <taxon>Hydrogenispora</taxon>
    </lineage>
</organism>
<dbReference type="Pfam" id="PF07977">
    <property type="entry name" value="FabA"/>
    <property type="match status" value="1"/>
</dbReference>
<evidence type="ECO:0000256" key="1">
    <source>
        <dbReference type="ARBA" id="ARBA00001055"/>
    </source>
</evidence>
<evidence type="ECO:0000256" key="5">
    <source>
        <dbReference type="ARBA" id="ARBA00022490"/>
    </source>
</evidence>
<evidence type="ECO:0000256" key="6">
    <source>
        <dbReference type="ARBA" id="ARBA00022516"/>
    </source>
</evidence>